<keyword evidence="1" id="KW-0472">Membrane</keyword>
<keyword evidence="1" id="KW-0812">Transmembrane</keyword>
<keyword evidence="4" id="KW-1185">Reference proteome</keyword>
<dbReference type="InterPro" id="IPR043993">
    <property type="entry name" value="T4SS_pilin"/>
</dbReference>
<evidence type="ECO:0000256" key="1">
    <source>
        <dbReference type="SAM" id="Phobius"/>
    </source>
</evidence>
<proteinExistence type="predicted"/>
<dbReference type="GeneID" id="97131454"/>
<dbReference type="Pfam" id="PF18895">
    <property type="entry name" value="T4SS_pilin"/>
    <property type="match status" value="1"/>
</dbReference>
<name>A0ABX2MLA1_9BACL</name>
<keyword evidence="2" id="KW-0732">Signal</keyword>
<evidence type="ECO:0000256" key="2">
    <source>
        <dbReference type="SAM" id="SignalP"/>
    </source>
</evidence>
<comment type="caution">
    <text evidence="3">The sequence shown here is derived from an EMBL/GenBank/DDBJ whole genome shotgun (WGS) entry which is preliminary data.</text>
</comment>
<keyword evidence="1" id="KW-1133">Transmembrane helix</keyword>
<feature type="signal peptide" evidence="2">
    <location>
        <begin position="1"/>
        <end position="29"/>
    </location>
</feature>
<dbReference type="RefSeq" id="WP_079696841.1">
    <property type="nucleotide sequence ID" value="NZ_CBCRYD010000035.1"/>
</dbReference>
<accession>A0ABX2MLA1</accession>
<protein>
    <recommendedName>
        <fullName evidence="5">TrbC/VIRB2 family protein</fullName>
    </recommendedName>
</protein>
<gene>
    <name evidence="3" type="ORF">HP548_12085</name>
</gene>
<dbReference type="EMBL" id="JABMCC010000107">
    <property type="protein sequence ID" value="NUU54818.1"/>
    <property type="molecule type" value="Genomic_DNA"/>
</dbReference>
<reference evidence="3 4" key="1">
    <citation type="submission" date="2020-05" db="EMBL/GenBank/DDBJ databases">
        <title>Genome Sequencing of Type Strains.</title>
        <authorList>
            <person name="Lemaire J.F."/>
            <person name="Inderbitzin P."/>
            <person name="Gregorio O.A."/>
            <person name="Collins S.B."/>
            <person name="Wespe N."/>
            <person name="Knight-Connoni V."/>
        </authorList>
    </citation>
    <scope>NUCLEOTIDE SEQUENCE [LARGE SCALE GENOMIC DNA]</scope>
    <source>
        <strain evidence="3 4">DSM 19942</strain>
    </source>
</reference>
<evidence type="ECO:0000313" key="4">
    <source>
        <dbReference type="Proteomes" id="UP000577724"/>
    </source>
</evidence>
<sequence>MSIIKSKKFWLQLVIVAVFCLAFATVTSAAKLNPQDATAFQTWTKDSADRGATAVREVFGWIAAIFLIIGAFQFLTAAGDSSKIQAAKDKFKYTLGALALVIMADKIVGLFYGIFGGNPT</sequence>
<evidence type="ECO:0008006" key="5">
    <source>
        <dbReference type="Google" id="ProtNLM"/>
    </source>
</evidence>
<feature type="chain" id="PRO_5047347672" description="TrbC/VIRB2 family protein" evidence="2">
    <location>
        <begin position="30"/>
        <end position="120"/>
    </location>
</feature>
<organism evidence="3 4">
    <name type="scientific">Paenibacillus taichungensis</name>
    <dbReference type="NCBI Taxonomy" id="484184"/>
    <lineage>
        <taxon>Bacteria</taxon>
        <taxon>Bacillati</taxon>
        <taxon>Bacillota</taxon>
        <taxon>Bacilli</taxon>
        <taxon>Bacillales</taxon>
        <taxon>Paenibacillaceae</taxon>
        <taxon>Paenibacillus</taxon>
    </lineage>
</organism>
<evidence type="ECO:0000313" key="3">
    <source>
        <dbReference type="EMBL" id="NUU54818.1"/>
    </source>
</evidence>
<feature type="transmembrane region" description="Helical" evidence="1">
    <location>
        <begin position="91"/>
        <end position="115"/>
    </location>
</feature>
<feature type="transmembrane region" description="Helical" evidence="1">
    <location>
        <begin position="58"/>
        <end position="79"/>
    </location>
</feature>
<dbReference type="Proteomes" id="UP000577724">
    <property type="component" value="Unassembled WGS sequence"/>
</dbReference>